<accession>A0ACB9E581</accession>
<evidence type="ECO:0000313" key="1">
    <source>
        <dbReference type="EMBL" id="KAI3753815.1"/>
    </source>
</evidence>
<protein>
    <submittedName>
        <fullName evidence="1">Uncharacterized protein</fullName>
    </submittedName>
</protein>
<name>A0ACB9E581_CICIN</name>
<evidence type="ECO:0000313" key="2">
    <source>
        <dbReference type="Proteomes" id="UP001055811"/>
    </source>
</evidence>
<reference evidence="1 2" key="2">
    <citation type="journal article" date="2022" name="Mol. Ecol. Resour.">
        <title>The genomes of chicory, endive, great burdock and yacon provide insights into Asteraceae paleo-polyploidization history and plant inulin production.</title>
        <authorList>
            <person name="Fan W."/>
            <person name="Wang S."/>
            <person name="Wang H."/>
            <person name="Wang A."/>
            <person name="Jiang F."/>
            <person name="Liu H."/>
            <person name="Zhao H."/>
            <person name="Xu D."/>
            <person name="Zhang Y."/>
        </authorList>
    </citation>
    <scope>NUCLEOTIDE SEQUENCE [LARGE SCALE GENOMIC DNA]</scope>
    <source>
        <strain evidence="2">cv. Punajuju</strain>
        <tissue evidence="1">Leaves</tissue>
    </source>
</reference>
<organism evidence="1 2">
    <name type="scientific">Cichorium intybus</name>
    <name type="common">Chicory</name>
    <dbReference type="NCBI Taxonomy" id="13427"/>
    <lineage>
        <taxon>Eukaryota</taxon>
        <taxon>Viridiplantae</taxon>
        <taxon>Streptophyta</taxon>
        <taxon>Embryophyta</taxon>
        <taxon>Tracheophyta</taxon>
        <taxon>Spermatophyta</taxon>
        <taxon>Magnoliopsida</taxon>
        <taxon>eudicotyledons</taxon>
        <taxon>Gunneridae</taxon>
        <taxon>Pentapetalae</taxon>
        <taxon>asterids</taxon>
        <taxon>campanulids</taxon>
        <taxon>Asterales</taxon>
        <taxon>Asteraceae</taxon>
        <taxon>Cichorioideae</taxon>
        <taxon>Cichorieae</taxon>
        <taxon>Cichoriinae</taxon>
        <taxon>Cichorium</taxon>
    </lineage>
</organism>
<dbReference type="EMBL" id="CM042012">
    <property type="protein sequence ID" value="KAI3753815.1"/>
    <property type="molecule type" value="Genomic_DNA"/>
</dbReference>
<proteinExistence type="predicted"/>
<comment type="caution">
    <text evidence="1">The sequence shown here is derived from an EMBL/GenBank/DDBJ whole genome shotgun (WGS) entry which is preliminary data.</text>
</comment>
<sequence length="442" mass="48075">MKSNYLNIEVGGGGSWGICKEGKTKSGNFAHSCSCTLISHQRFLSPVLSLNTCNPNNSIDSTLSPSPSLSLSLSSAMADDKRKKKRGRSKVFRSCFRSLTTDEASSSGKSDCLDTKNGRVGKVAESGRTGKDFFQDGKLVNGGVADSGGDCYAKRPPRRRRFSRILKAVLFDSMMAKKIRRNSSKSSIASDTSVSSSSSSEKIGKSFDCSNACGKECTDMDDSRSHSNLFSSSSRTTLSSASTSSSSSMNSNSRWPSDQKPSSVDIRQPVPSNSSISKKPNSNNSSSRSCFDQKLSSGTDALHLRRQDSSISLPLAKQKPIKSIPKSSSYQKGLSRVGSRTSVSSNPPSVTKTNSDKIKSGGKNISTRWCLFLLLSLVVLVIWGRLFSILCTSISFYFVPCRRLKRVNSVTNSAEFLDFDSDQYKKRVIMAGLLERTRNPIR</sequence>
<keyword evidence="2" id="KW-1185">Reference proteome</keyword>
<dbReference type="Proteomes" id="UP001055811">
    <property type="component" value="Linkage Group LG04"/>
</dbReference>
<gene>
    <name evidence="1" type="ORF">L2E82_25879</name>
</gene>
<reference evidence="2" key="1">
    <citation type="journal article" date="2022" name="Mol. Ecol. Resour.">
        <title>The genomes of chicory, endive, great burdock and yacon provide insights into Asteraceae palaeo-polyploidization history and plant inulin production.</title>
        <authorList>
            <person name="Fan W."/>
            <person name="Wang S."/>
            <person name="Wang H."/>
            <person name="Wang A."/>
            <person name="Jiang F."/>
            <person name="Liu H."/>
            <person name="Zhao H."/>
            <person name="Xu D."/>
            <person name="Zhang Y."/>
        </authorList>
    </citation>
    <scope>NUCLEOTIDE SEQUENCE [LARGE SCALE GENOMIC DNA]</scope>
    <source>
        <strain evidence="2">cv. Punajuju</strain>
    </source>
</reference>